<dbReference type="GO" id="GO:0005615">
    <property type="term" value="C:extracellular space"/>
    <property type="evidence" value="ECO:0007669"/>
    <property type="project" value="TreeGrafter"/>
</dbReference>
<keyword evidence="4" id="KW-1185">Reference proteome</keyword>
<dbReference type="Pfam" id="PF03662">
    <property type="entry name" value="Glyco_hydro_79n"/>
    <property type="match status" value="1"/>
</dbReference>
<keyword evidence="2" id="KW-0732">Signal</keyword>
<dbReference type="InterPro" id="IPR005199">
    <property type="entry name" value="Glyco_hydro_79"/>
</dbReference>
<dbReference type="AlphaFoldDB" id="A0A9D4EYP1"/>
<dbReference type="Gene3D" id="3.20.20.80">
    <property type="entry name" value="Glycosidases"/>
    <property type="match status" value="1"/>
</dbReference>
<organism evidence="3 4">
    <name type="scientific">Dreissena polymorpha</name>
    <name type="common">Zebra mussel</name>
    <name type="synonym">Mytilus polymorpha</name>
    <dbReference type="NCBI Taxonomy" id="45954"/>
    <lineage>
        <taxon>Eukaryota</taxon>
        <taxon>Metazoa</taxon>
        <taxon>Spiralia</taxon>
        <taxon>Lophotrochozoa</taxon>
        <taxon>Mollusca</taxon>
        <taxon>Bivalvia</taxon>
        <taxon>Autobranchia</taxon>
        <taxon>Heteroconchia</taxon>
        <taxon>Euheterodonta</taxon>
        <taxon>Imparidentia</taxon>
        <taxon>Neoheterodontei</taxon>
        <taxon>Myida</taxon>
        <taxon>Dreissenoidea</taxon>
        <taxon>Dreissenidae</taxon>
        <taxon>Dreissena</taxon>
    </lineage>
</organism>
<dbReference type="PANTHER" id="PTHR46145:SF4">
    <property type="entry name" value="HEPARANASE"/>
    <property type="match status" value="1"/>
</dbReference>
<name>A0A9D4EYP1_DREPO</name>
<evidence type="ECO:0000256" key="1">
    <source>
        <dbReference type="ARBA" id="ARBA00009800"/>
    </source>
</evidence>
<gene>
    <name evidence="3" type="ORF">DPMN_166276</name>
</gene>
<evidence type="ECO:0008006" key="5">
    <source>
        <dbReference type="Google" id="ProtNLM"/>
    </source>
</evidence>
<accession>A0A9D4EYP1</accession>
<dbReference type="OrthoDB" id="10066041at2759"/>
<comment type="caution">
    <text evidence="3">The sequence shown here is derived from an EMBL/GenBank/DDBJ whole genome shotgun (WGS) entry which is preliminary data.</text>
</comment>
<dbReference type="Proteomes" id="UP000828390">
    <property type="component" value="Unassembled WGS sequence"/>
</dbReference>
<dbReference type="SUPFAM" id="SSF51445">
    <property type="entry name" value="(Trans)glycosidases"/>
    <property type="match status" value="1"/>
</dbReference>
<feature type="chain" id="PRO_5039095335" description="Heparanase" evidence="2">
    <location>
        <begin position="20"/>
        <end position="534"/>
    </location>
</feature>
<dbReference type="PANTHER" id="PTHR46145">
    <property type="entry name" value="HEPARANASE"/>
    <property type="match status" value="1"/>
</dbReference>
<sequence>MGITRHILFVFSIFKVVASVEISLDTTQLIFNTSDKFLSVAIDSGIIRRNWEKFNPRSPLVKLLASALGPCYLRMGGTDADFLIFKEKDDSLSSAKPSYLKSQYNNIRVQDAIDIYKNNSTRVKRRSGHLDQNGPNINDFDVGYDYKKDLTNFTMTGQFFDEAYEFVSSVGWDFIFDLNLLQRQNDRWDPSNAMELMNYTLKHGYKMAGWELGNEPDNYEYLFGNYTLPPPQYVRDFVLFRSLVYSYPEFSNLLLIGPSVTQPINKGIIYYKSFLESGGGDVVTAASFHQYYIDGRTATIDQFYDPEVLNVLQSELATGVTLTRAAHCKAPIWLGETSSAWGGGAEGLSDRYVAGFMWLDKLGLAASLGVDVVIRQSFYGGHYALLDQLTLEPNPDYWLSLLYKTLVGRGVVRVTSPESTGKLRVYAHCTNTVRSGYPAGSVTVYVLNMGSVSCDVSFADFPSNSPVHVYMMTAADGDLTSQSVLLNGVPLEVAEGRLPDLLTPVKTTRAVSVPALTYAFIVLPDAGLQMCVGG</sequence>
<proteinExistence type="inferred from homology"/>
<reference evidence="3" key="1">
    <citation type="journal article" date="2019" name="bioRxiv">
        <title>The Genome of the Zebra Mussel, Dreissena polymorpha: A Resource for Invasive Species Research.</title>
        <authorList>
            <person name="McCartney M.A."/>
            <person name="Auch B."/>
            <person name="Kono T."/>
            <person name="Mallez S."/>
            <person name="Zhang Y."/>
            <person name="Obille A."/>
            <person name="Becker A."/>
            <person name="Abrahante J.E."/>
            <person name="Garbe J."/>
            <person name="Badalamenti J.P."/>
            <person name="Herman A."/>
            <person name="Mangelson H."/>
            <person name="Liachko I."/>
            <person name="Sullivan S."/>
            <person name="Sone E.D."/>
            <person name="Koren S."/>
            <person name="Silverstein K.A.T."/>
            <person name="Beckman K.B."/>
            <person name="Gohl D.M."/>
        </authorList>
    </citation>
    <scope>NUCLEOTIDE SEQUENCE</scope>
    <source>
        <strain evidence="3">Duluth1</strain>
        <tissue evidence="3">Whole animal</tissue>
    </source>
</reference>
<dbReference type="InterPro" id="IPR017853">
    <property type="entry name" value="GH"/>
</dbReference>
<evidence type="ECO:0000256" key="2">
    <source>
        <dbReference type="SAM" id="SignalP"/>
    </source>
</evidence>
<reference evidence="3" key="2">
    <citation type="submission" date="2020-11" db="EMBL/GenBank/DDBJ databases">
        <authorList>
            <person name="McCartney M.A."/>
            <person name="Auch B."/>
            <person name="Kono T."/>
            <person name="Mallez S."/>
            <person name="Becker A."/>
            <person name="Gohl D.M."/>
            <person name="Silverstein K.A.T."/>
            <person name="Koren S."/>
            <person name="Bechman K.B."/>
            <person name="Herman A."/>
            <person name="Abrahante J.E."/>
            <person name="Garbe J."/>
        </authorList>
    </citation>
    <scope>NUCLEOTIDE SEQUENCE</scope>
    <source>
        <strain evidence="3">Duluth1</strain>
        <tissue evidence="3">Whole animal</tissue>
    </source>
</reference>
<evidence type="ECO:0000313" key="3">
    <source>
        <dbReference type="EMBL" id="KAH3788144.1"/>
    </source>
</evidence>
<evidence type="ECO:0000313" key="4">
    <source>
        <dbReference type="Proteomes" id="UP000828390"/>
    </source>
</evidence>
<dbReference type="GO" id="GO:0016798">
    <property type="term" value="F:hydrolase activity, acting on glycosyl bonds"/>
    <property type="evidence" value="ECO:0007669"/>
    <property type="project" value="InterPro"/>
</dbReference>
<comment type="similarity">
    <text evidence="1">Belongs to the glycosyl hydrolase 79 family.</text>
</comment>
<feature type="signal peptide" evidence="2">
    <location>
        <begin position="1"/>
        <end position="19"/>
    </location>
</feature>
<dbReference type="EMBL" id="JAIWYP010000008">
    <property type="protein sequence ID" value="KAH3788144.1"/>
    <property type="molecule type" value="Genomic_DNA"/>
</dbReference>
<dbReference type="GO" id="GO:0016020">
    <property type="term" value="C:membrane"/>
    <property type="evidence" value="ECO:0007669"/>
    <property type="project" value="InterPro"/>
</dbReference>
<protein>
    <recommendedName>
        <fullName evidence="5">Heparanase</fullName>
    </recommendedName>
</protein>
<dbReference type="GO" id="GO:0031012">
    <property type="term" value="C:extracellular matrix"/>
    <property type="evidence" value="ECO:0007669"/>
    <property type="project" value="TreeGrafter"/>
</dbReference>